<evidence type="ECO:0000313" key="1">
    <source>
        <dbReference type="EMBL" id="GEO11545.1"/>
    </source>
</evidence>
<dbReference type="SUPFAM" id="SSF52200">
    <property type="entry name" value="Toll/Interleukin receptor TIR domain"/>
    <property type="match status" value="1"/>
</dbReference>
<dbReference type="Proteomes" id="UP000321513">
    <property type="component" value="Unassembled WGS sequence"/>
</dbReference>
<dbReference type="AlphaFoldDB" id="A0A512BI51"/>
<dbReference type="EMBL" id="BJYT01000024">
    <property type="protein sequence ID" value="GEO11545.1"/>
    <property type="molecule type" value="Genomic_DNA"/>
</dbReference>
<organism evidence="1 2">
    <name type="scientific">Segetibacter aerophilus</name>
    <dbReference type="NCBI Taxonomy" id="670293"/>
    <lineage>
        <taxon>Bacteria</taxon>
        <taxon>Pseudomonadati</taxon>
        <taxon>Bacteroidota</taxon>
        <taxon>Chitinophagia</taxon>
        <taxon>Chitinophagales</taxon>
        <taxon>Chitinophagaceae</taxon>
        <taxon>Segetibacter</taxon>
    </lineage>
</organism>
<dbReference type="RefSeq" id="WP_147205649.1">
    <property type="nucleotide sequence ID" value="NZ_BJYT01000024.1"/>
</dbReference>
<accession>A0A512BI51</accession>
<protein>
    <submittedName>
        <fullName evidence="1">Uncharacterized protein</fullName>
    </submittedName>
</protein>
<sequence length="66" mass="7681">MPKKFGVFISYDHQDAKYIEPIIQLISAMRKDLVFQDKLSLQAGKKWEPQLLKALDEAKIIYCLLV</sequence>
<keyword evidence="2" id="KW-1185">Reference proteome</keyword>
<dbReference type="OrthoDB" id="883741at2"/>
<name>A0A512BI51_9BACT</name>
<gene>
    <name evidence="1" type="ORF">SAE01_40410</name>
</gene>
<evidence type="ECO:0000313" key="2">
    <source>
        <dbReference type="Proteomes" id="UP000321513"/>
    </source>
</evidence>
<reference evidence="1 2" key="1">
    <citation type="submission" date="2019-07" db="EMBL/GenBank/DDBJ databases">
        <title>Whole genome shotgun sequence of Segetibacter aerophilus NBRC 106135.</title>
        <authorList>
            <person name="Hosoyama A."/>
            <person name="Uohara A."/>
            <person name="Ohji S."/>
            <person name="Ichikawa N."/>
        </authorList>
    </citation>
    <scope>NUCLEOTIDE SEQUENCE [LARGE SCALE GENOMIC DNA]</scope>
    <source>
        <strain evidence="1 2">NBRC 106135</strain>
    </source>
</reference>
<dbReference type="InterPro" id="IPR035897">
    <property type="entry name" value="Toll_tir_struct_dom_sf"/>
</dbReference>
<comment type="caution">
    <text evidence="1">The sequence shown here is derived from an EMBL/GenBank/DDBJ whole genome shotgun (WGS) entry which is preliminary data.</text>
</comment>
<proteinExistence type="predicted"/>
<dbReference type="Gene3D" id="3.40.50.10140">
    <property type="entry name" value="Toll/interleukin-1 receptor homology (TIR) domain"/>
    <property type="match status" value="1"/>
</dbReference>